<evidence type="ECO:0000256" key="2">
    <source>
        <dbReference type="ARBA" id="ARBA00022729"/>
    </source>
</evidence>
<dbReference type="Gene3D" id="3.40.50.2300">
    <property type="match status" value="2"/>
</dbReference>
<evidence type="ECO:0000256" key="1">
    <source>
        <dbReference type="ARBA" id="ARBA00004196"/>
    </source>
</evidence>
<dbReference type="Pfam" id="PF13407">
    <property type="entry name" value="Peripla_BP_4"/>
    <property type="match status" value="1"/>
</dbReference>
<evidence type="ECO:0000313" key="5">
    <source>
        <dbReference type="EMBL" id="EFW30089.1"/>
    </source>
</evidence>
<dbReference type="GO" id="GO:0030288">
    <property type="term" value="C:outer membrane-bounded periplasmic space"/>
    <property type="evidence" value="ECO:0007669"/>
    <property type="project" value="TreeGrafter"/>
</dbReference>
<dbReference type="CDD" id="cd19994">
    <property type="entry name" value="PBP1_ChvE"/>
    <property type="match status" value="1"/>
</dbReference>
<dbReference type="InterPro" id="IPR028082">
    <property type="entry name" value="Peripla_BP_I"/>
</dbReference>
<dbReference type="EMBL" id="AECV01000009">
    <property type="protein sequence ID" value="EFW30089.1"/>
    <property type="molecule type" value="Genomic_DNA"/>
</dbReference>
<comment type="caution">
    <text evidence="5">The sequence shown here is derived from an EMBL/GenBank/DDBJ whole genome shotgun (WGS) entry which is preliminary data.</text>
</comment>
<dbReference type="PROSITE" id="PS51257">
    <property type="entry name" value="PROKAR_LIPOPROTEIN"/>
    <property type="match status" value="1"/>
</dbReference>
<feature type="chain" id="PRO_5039218761" description="Periplasmic binding protein domain-containing protein" evidence="3">
    <location>
        <begin position="19"/>
        <end position="367"/>
    </location>
</feature>
<gene>
    <name evidence="5" type="ORF">HMPREF9555_00719</name>
</gene>
<dbReference type="PANTHER" id="PTHR30036">
    <property type="entry name" value="D-XYLOSE-BINDING PERIPLASMIC PROTEIN"/>
    <property type="match status" value="1"/>
</dbReference>
<dbReference type="HOGENOM" id="CLU_037628_13_1_9"/>
<dbReference type="InterPro" id="IPR050555">
    <property type="entry name" value="Bact_Solute-Bind_Prot2"/>
</dbReference>
<evidence type="ECO:0000259" key="4">
    <source>
        <dbReference type="Pfam" id="PF13407"/>
    </source>
</evidence>
<reference evidence="5 6" key="1">
    <citation type="submission" date="2010-08" db="EMBL/GenBank/DDBJ databases">
        <authorList>
            <person name="Weinstock G."/>
            <person name="Sodergren E."/>
            <person name="Clifton S."/>
            <person name="Fulton L."/>
            <person name="Fulton B."/>
            <person name="Courtney L."/>
            <person name="Fronick C."/>
            <person name="Harrison M."/>
            <person name="Strong C."/>
            <person name="Farmer C."/>
            <person name="Delahaunty K."/>
            <person name="Markovic C."/>
            <person name="Hall O."/>
            <person name="Minx P."/>
            <person name="Tomlinson C."/>
            <person name="Mitreva M."/>
            <person name="Hou S."/>
            <person name="Chen J."/>
            <person name="Wollam A."/>
            <person name="Pepin K.H."/>
            <person name="Johnson M."/>
            <person name="Bhonagiri V."/>
            <person name="Zhang X."/>
            <person name="Suruliraj S."/>
            <person name="Warren W."/>
            <person name="Chinwalla A."/>
            <person name="Mardis E.R."/>
            <person name="Wilson R.K."/>
        </authorList>
    </citation>
    <scope>NUCLEOTIDE SEQUENCE [LARGE SCALE GENOMIC DNA]</scope>
    <source>
        <strain evidence="5 6">F0399</strain>
    </source>
</reference>
<dbReference type="GO" id="GO:0030246">
    <property type="term" value="F:carbohydrate binding"/>
    <property type="evidence" value="ECO:0007669"/>
    <property type="project" value="TreeGrafter"/>
</dbReference>
<organism evidence="5 6">
    <name type="scientific">Selenomonas artemidis F0399</name>
    <dbReference type="NCBI Taxonomy" id="749551"/>
    <lineage>
        <taxon>Bacteria</taxon>
        <taxon>Bacillati</taxon>
        <taxon>Bacillota</taxon>
        <taxon>Negativicutes</taxon>
        <taxon>Selenomonadales</taxon>
        <taxon>Selenomonadaceae</taxon>
        <taxon>Selenomonas</taxon>
    </lineage>
</organism>
<dbReference type="SUPFAM" id="SSF53822">
    <property type="entry name" value="Periplasmic binding protein-like I"/>
    <property type="match status" value="1"/>
</dbReference>
<keyword evidence="2 3" id="KW-0732">Signal</keyword>
<dbReference type="AlphaFoldDB" id="E7N168"/>
<evidence type="ECO:0000313" key="6">
    <source>
        <dbReference type="Proteomes" id="UP000004633"/>
    </source>
</evidence>
<name>E7N168_9FIRM</name>
<dbReference type="STRING" id="749551.HMPREF9555_00719"/>
<evidence type="ECO:0000256" key="3">
    <source>
        <dbReference type="SAM" id="SignalP"/>
    </source>
</evidence>
<proteinExistence type="predicted"/>
<accession>E7N168</accession>
<feature type="domain" description="Periplasmic binding protein" evidence="4">
    <location>
        <begin position="38"/>
        <end position="308"/>
    </location>
</feature>
<sequence>MGRIFFYAVLVAAILSLAGCGGTDVVPRDNSGTKVGVAMPAQQLLRWNRDGAYLETELRGRDFDVDIMFADNDAEKQKTQLEQMIGEGCKVLVIAAVDGDVLRPVIERAQQAGVTVIAYDRLLMGTDAVDYYATFDSYAVGRMQAQTIVDKLGLAEGKQGTLEIAAGPMEDSNAKVLYAGAMDVLKPYIDKGQLTIRSGQRSQEQCATPGWATLMAKERMAGLLKQYETGSLDAVLAANDSIALGVLAALKDAGYGSAARPMPVLTGQDADLPNVQALITGEQTMSVFKDTRLLALETAKMVEAIAGKQQPEINDTQNFMNGKKVVPAHVLKGTLVDASNYKSVLVDSGYYSTVDIDGTASRALGVK</sequence>
<dbReference type="Proteomes" id="UP000004633">
    <property type="component" value="Unassembled WGS sequence"/>
</dbReference>
<dbReference type="InterPro" id="IPR025997">
    <property type="entry name" value="SBP_2_dom"/>
</dbReference>
<keyword evidence="6" id="KW-1185">Reference proteome</keyword>
<dbReference type="PANTHER" id="PTHR30036:SF1">
    <property type="entry name" value="D-XYLOSE-BINDING PERIPLASMIC PROTEIN"/>
    <property type="match status" value="1"/>
</dbReference>
<feature type="signal peptide" evidence="3">
    <location>
        <begin position="1"/>
        <end position="18"/>
    </location>
</feature>
<protein>
    <recommendedName>
        <fullName evidence="4">Periplasmic binding protein domain-containing protein</fullName>
    </recommendedName>
</protein>
<comment type="subcellular location">
    <subcellularLocation>
        <location evidence="1">Cell envelope</location>
    </subcellularLocation>
</comment>